<organism evidence="12 13">
    <name type="scientific">Niveibacterium microcysteis</name>
    <dbReference type="NCBI Taxonomy" id="2811415"/>
    <lineage>
        <taxon>Bacteria</taxon>
        <taxon>Pseudomonadati</taxon>
        <taxon>Pseudomonadota</taxon>
        <taxon>Betaproteobacteria</taxon>
        <taxon>Rhodocyclales</taxon>
        <taxon>Rhodocyclaceae</taxon>
        <taxon>Niveibacterium</taxon>
    </lineage>
</organism>
<feature type="compositionally biased region" description="Low complexity" evidence="9">
    <location>
        <begin position="167"/>
        <end position="178"/>
    </location>
</feature>
<evidence type="ECO:0000256" key="3">
    <source>
        <dbReference type="ARBA" id="ARBA00022475"/>
    </source>
</evidence>
<evidence type="ECO:0000256" key="10">
    <source>
        <dbReference type="SAM" id="Phobius"/>
    </source>
</evidence>
<feature type="transmembrane region" description="Helical" evidence="10">
    <location>
        <begin position="12"/>
        <end position="38"/>
    </location>
</feature>
<keyword evidence="7 10" id="KW-1133">Transmembrane helix</keyword>
<dbReference type="Pfam" id="PF11356">
    <property type="entry name" value="T2SSC"/>
    <property type="match status" value="1"/>
</dbReference>
<evidence type="ECO:0000256" key="9">
    <source>
        <dbReference type="SAM" id="MobiDB-lite"/>
    </source>
</evidence>
<dbReference type="Gene3D" id="2.30.30.830">
    <property type="match status" value="1"/>
</dbReference>
<evidence type="ECO:0000313" key="13">
    <source>
        <dbReference type="Proteomes" id="UP000663570"/>
    </source>
</evidence>
<keyword evidence="5 10" id="KW-0812">Transmembrane</keyword>
<reference evidence="12 13" key="1">
    <citation type="submission" date="2021-02" db="EMBL/GenBank/DDBJ databases">
        <title>Niveibacterium changnyeongensis HC41.</title>
        <authorList>
            <person name="Kang M."/>
        </authorList>
    </citation>
    <scope>NUCLEOTIDE SEQUENCE [LARGE SCALE GENOMIC DNA]</scope>
    <source>
        <strain evidence="12 13">HC41</strain>
    </source>
</reference>
<evidence type="ECO:0000259" key="11">
    <source>
        <dbReference type="Pfam" id="PF11356"/>
    </source>
</evidence>
<feature type="region of interest" description="Disordered" evidence="9">
    <location>
        <begin position="148"/>
        <end position="211"/>
    </location>
</feature>
<dbReference type="InterPro" id="IPR024961">
    <property type="entry name" value="T2SS_GspC_N"/>
</dbReference>
<evidence type="ECO:0000256" key="5">
    <source>
        <dbReference type="ARBA" id="ARBA00022692"/>
    </source>
</evidence>
<feature type="compositionally biased region" description="Pro residues" evidence="9">
    <location>
        <begin position="156"/>
        <end position="166"/>
    </location>
</feature>
<keyword evidence="13" id="KW-1185">Reference proteome</keyword>
<gene>
    <name evidence="12" type="ORF">JY500_15065</name>
</gene>
<evidence type="ECO:0000256" key="2">
    <source>
        <dbReference type="ARBA" id="ARBA00022448"/>
    </source>
</evidence>
<accession>A0ABX7M213</accession>
<evidence type="ECO:0000256" key="1">
    <source>
        <dbReference type="ARBA" id="ARBA00004533"/>
    </source>
</evidence>
<evidence type="ECO:0000256" key="8">
    <source>
        <dbReference type="ARBA" id="ARBA00023136"/>
    </source>
</evidence>
<comment type="subcellular location">
    <subcellularLocation>
        <location evidence="1">Cell inner membrane</location>
    </subcellularLocation>
</comment>
<protein>
    <recommendedName>
        <fullName evidence="11">Type II secretion system protein GspC N-terminal domain-containing protein</fullName>
    </recommendedName>
</protein>
<evidence type="ECO:0000256" key="7">
    <source>
        <dbReference type="ARBA" id="ARBA00022989"/>
    </source>
</evidence>
<dbReference type="RefSeq" id="WP_206253674.1">
    <property type="nucleotide sequence ID" value="NZ_CP071060.1"/>
</dbReference>
<dbReference type="EMBL" id="CP071060">
    <property type="protein sequence ID" value="QSI75795.1"/>
    <property type="molecule type" value="Genomic_DNA"/>
</dbReference>
<evidence type="ECO:0000313" key="12">
    <source>
        <dbReference type="EMBL" id="QSI75795.1"/>
    </source>
</evidence>
<keyword evidence="8 10" id="KW-0472">Membrane</keyword>
<sequence length="211" mass="22032">MPALPIRRLQSIAPAAGTGLLWLAVIALWAWFAASWYWRLSAPPAASAPNQLATDPSTAAREIGTRHLFGEVIVQQQVVTASRYTLVGVAAHSRKSPGWAVIAEDGKPAQGFVLGDEIAPGVKLVSVLPDSVEIERSGARERIMLSEAPRQAGGATPPPAAAPGLPPQLQYQVNQAGGQPPGMQPQRGAPGMAGEAPQVQPVSSPENQPNP</sequence>
<name>A0ABX7M213_9RHOO</name>
<keyword evidence="2" id="KW-0813">Transport</keyword>
<evidence type="ECO:0000256" key="6">
    <source>
        <dbReference type="ARBA" id="ARBA00022927"/>
    </source>
</evidence>
<feature type="domain" description="Type II secretion system protein GspC N-terminal" evidence="11">
    <location>
        <begin position="22"/>
        <end position="145"/>
    </location>
</feature>
<feature type="compositionally biased region" description="Polar residues" evidence="9">
    <location>
        <begin position="200"/>
        <end position="211"/>
    </location>
</feature>
<keyword evidence="4" id="KW-0997">Cell inner membrane</keyword>
<dbReference type="Proteomes" id="UP000663570">
    <property type="component" value="Chromosome"/>
</dbReference>
<keyword evidence="6" id="KW-0653">Protein transport</keyword>
<evidence type="ECO:0000256" key="4">
    <source>
        <dbReference type="ARBA" id="ARBA00022519"/>
    </source>
</evidence>
<proteinExistence type="predicted"/>
<keyword evidence="3" id="KW-1003">Cell membrane</keyword>